<gene>
    <name evidence="1" type="ORF">JFP838_pA0154</name>
</gene>
<dbReference type="AlphaFoldDB" id="A0A140GRB1"/>
<reference evidence="1 2" key="1">
    <citation type="journal article" date="2016" name="PLoS ONE">
        <title>Plasmid Characterization and Chromosome Analysis of Two netF+ Clostridium perfringens Isolates Associated with Foal and Canine Necrotizing Enteritis.</title>
        <authorList>
            <person name="Mehdizadeh Gohari I."/>
            <person name="Kropinski A.M."/>
            <person name="Weese S.J."/>
            <person name="Parreira V.R."/>
            <person name="Whitehead A.E."/>
            <person name="Boerlin P."/>
            <person name="Prescott J.F."/>
        </authorList>
    </citation>
    <scope>NUCLEOTIDE SEQUENCE [LARGE SCALE GENOMIC DNA]</scope>
    <source>
        <strain evidence="1 2">JP838</strain>
        <plasmid evidence="2">Plasmid pJFP838A</plasmid>
    </source>
</reference>
<name>A0A140GRB1_CLOPF</name>
<accession>A0A140GRB1</accession>
<evidence type="ECO:0000313" key="1">
    <source>
        <dbReference type="EMBL" id="AMN31070.1"/>
    </source>
</evidence>
<dbReference type="Proteomes" id="UP000070260">
    <property type="component" value="Plasmid pJFP838A"/>
</dbReference>
<evidence type="ECO:0000313" key="2">
    <source>
        <dbReference type="Proteomes" id="UP000070260"/>
    </source>
</evidence>
<dbReference type="PATRIC" id="fig|1502.177.peg.3361"/>
<sequence>MTIDISCRKSSYCPAGMDWIVHDDVNAYNMSVEDIGFPPTNEYIEETLPNEKLKLLGQVNKNQAKELKEIVRKSIIRDYSSNGYRDEYGNDIRFQELLKFEDVIENIYDSITKNFDLSDVISNIEDINKFKIAIKNGLNK</sequence>
<dbReference type="RefSeq" id="WP_061429674.1">
    <property type="nucleotide sequence ID" value="NZ_CATNZX010000001.1"/>
</dbReference>
<dbReference type="EMBL" id="CP013615">
    <property type="protein sequence ID" value="AMN31070.1"/>
    <property type="molecule type" value="Genomic_DNA"/>
</dbReference>
<protein>
    <submittedName>
        <fullName evidence="1">Uncharacterized protein</fullName>
    </submittedName>
</protein>
<organism evidence="1 2">
    <name type="scientific">Clostridium perfringens</name>
    <dbReference type="NCBI Taxonomy" id="1502"/>
    <lineage>
        <taxon>Bacteria</taxon>
        <taxon>Bacillati</taxon>
        <taxon>Bacillota</taxon>
        <taxon>Clostridia</taxon>
        <taxon>Eubacteriales</taxon>
        <taxon>Clostridiaceae</taxon>
        <taxon>Clostridium</taxon>
    </lineage>
</organism>
<keyword evidence="1" id="KW-0614">Plasmid</keyword>
<geneLocation type="plasmid" evidence="1 2">
    <name>pJFP838A</name>
</geneLocation>
<proteinExistence type="predicted"/>